<dbReference type="EMBL" id="JABEMA010000167">
    <property type="protein sequence ID" value="NNH23600.1"/>
    <property type="molecule type" value="Genomic_DNA"/>
</dbReference>
<keyword evidence="1" id="KW-0378">Hydrolase</keyword>
<dbReference type="RefSeq" id="WP_171203407.1">
    <property type="nucleotide sequence ID" value="NZ_JABEMA010000167.1"/>
</dbReference>
<dbReference type="GO" id="GO:0016791">
    <property type="term" value="F:phosphatase activity"/>
    <property type="evidence" value="ECO:0007669"/>
    <property type="project" value="TreeGrafter"/>
</dbReference>
<dbReference type="InterPro" id="IPR036457">
    <property type="entry name" value="PPM-type-like_dom_sf"/>
</dbReference>
<evidence type="ECO:0000256" key="1">
    <source>
        <dbReference type="ARBA" id="ARBA00022801"/>
    </source>
</evidence>
<sequence length="448" mass="45307">QRGGGPDGSPGEVVPSLVAQGLAVPAWRTPQALVEVVGPAAGAVRAELLLVDHQLVELHRLACWPSAAPDARGAGGERERADPEAADGDGVAHLVDADEEGAPGGTAGAAALAFREQRAVLAPDGLTTCQPVTVRGHRLGVLLAEAPAPGAAVRACAEVLAAAAPAAALLLRQAAEGSDDVEVRRRSHVFSVAAEMQWDVLPPTEHRGPGVELAALVEPAYLATNDLFDWAVDDDVLTLALLEAAGEGLAAARAADLALAAVRHARRCGMALEEQAATADDVLRHRSGGHERVGAVLVRVDLRTGGASVVVAGEVPVLLWTAGGPDDADGGALEELDLPRGPALGDGDADDRSAAPLPVAAGERLVLASSGVLEARSPEDRPFGVAGLAEGLRRAVDVLDAPRLVARAVTDHAGGEVVRDATCFVVRWGDGVADAAPAGPQAGAAPGA</sequence>
<dbReference type="InterPro" id="IPR001932">
    <property type="entry name" value="PPM-type_phosphatase-like_dom"/>
</dbReference>
<protein>
    <submittedName>
        <fullName evidence="4">SpoIIE family protein phosphatase</fullName>
    </submittedName>
</protein>
<feature type="domain" description="PPM-type phosphatase" evidence="3">
    <location>
        <begin position="208"/>
        <end position="427"/>
    </location>
</feature>
<dbReference type="AlphaFoldDB" id="A0A849BK75"/>
<organism evidence="4 5">
    <name type="scientific">Pseudokineococcus marinus</name>
    <dbReference type="NCBI Taxonomy" id="351215"/>
    <lineage>
        <taxon>Bacteria</taxon>
        <taxon>Bacillati</taxon>
        <taxon>Actinomycetota</taxon>
        <taxon>Actinomycetes</taxon>
        <taxon>Kineosporiales</taxon>
        <taxon>Kineosporiaceae</taxon>
        <taxon>Pseudokineococcus</taxon>
    </lineage>
</organism>
<feature type="non-terminal residue" evidence="4">
    <location>
        <position position="1"/>
    </location>
</feature>
<comment type="caution">
    <text evidence="4">The sequence shown here is derived from an EMBL/GenBank/DDBJ whole genome shotgun (WGS) entry which is preliminary data.</text>
</comment>
<evidence type="ECO:0000313" key="4">
    <source>
        <dbReference type="EMBL" id="NNH23600.1"/>
    </source>
</evidence>
<dbReference type="SMART" id="SM00331">
    <property type="entry name" value="PP2C_SIG"/>
    <property type="match status" value="1"/>
</dbReference>
<gene>
    <name evidence="4" type="ORF">HLB09_10975</name>
</gene>
<proteinExistence type="predicted"/>
<dbReference type="InterPro" id="IPR052016">
    <property type="entry name" value="Bact_Sigma-Reg"/>
</dbReference>
<dbReference type="Gene3D" id="3.60.40.10">
    <property type="entry name" value="PPM-type phosphatase domain"/>
    <property type="match status" value="1"/>
</dbReference>
<keyword evidence="5" id="KW-1185">Reference proteome</keyword>
<dbReference type="PANTHER" id="PTHR43156:SF2">
    <property type="entry name" value="STAGE II SPORULATION PROTEIN E"/>
    <property type="match status" value="1"/>
</dbReference>
<dbReference type="Proteomes" id="UP000555552">
    <property type="component" value="Unassembled WGS sequence"/>
</dbReference>
<accession>A0A849BK75</accession>
<feature type="region of interest" description="Disordered" evidence="2">
    <location>
        <begin position="330"/>
        <end position="354"/>
    </location>
</feature>
<dbReference type="Pfam" id="PF07228">
    <property type="entry name" value="SpoIIE"/>
    <property type="match status" value="1"/>
</dbReference>
<evidence type="ECO:0000313" key="5">
    <source>
        <dbReference type="Proteomes" id="UP000555552"/>
    </source>
</evidence>
<evidence type="ECO:0000259" key="3">
    <source>
        <dbReference type="SMART" id="SM00331"/>
    </source>
</evidence>
<feature type="region of interest" description="Disordered" evidence="2">
    <location>
        <begin position="67"/>
        <end position="87"/>
    </location>
</feature>
<dbReference type="PANTHER" id="PTHR43156">
    <property type="entry name" value="STAGE II SPORULATION PROTEIN E-RELATED"/>
    <property type="match status" value="1"/>
</dbReference>
<name>A0A849BK75_9ACTN</name>
<reference evidence="4 5" key="1">
    <citation type="submission" date="2020-05" db="EMBL/GenBank/DDBJ databases">
        <title>MicrobeNet Type strains.</title>
        <authorList>
            <person name="Nicholson A.C."/>
        </authorList>
    </citation>
    <scope>NUCLEOTIDE SEQUENCE [LARGE SCALE GENOMIC DNA]</scope>
    <source>
        <strain evidence="4 5">JCM 14547</strain>
    </source>
</reference>
<evidence type="ECO:0000256" key="2">
    <source>
        <dbReference type="SAM" id="MobiDB-lite"/>
    </source>
</evidence>